<dbReference type="AlphaFoldDB" id="A0A4Z2GNL3"/>
<reference evidence="1 2" key="1">
    <citation type="submission" date="2019-03" db="EMBL/GenBank/DDBJ databases">
        <title>First draft genome of Liparis tanakae, snailfish: a comprehensive survey of snailfish specific genes.</title>
        <authorList>
            <person name="Kim W."/>
            <person name="Song I."/>
            <person name="Jeong J.-H."/>
            <person name="Kim D."/>
            <person name="Kim S."/>
            <person name="Ryu S."/>
            <person name="Song J.Y."/>
            <person name="Lee S.K."/>
        </authorList>
    </citation>
    <scope>NUCLEOTIDE SEQUENCE [LARGE SCALE GENOMIC DNA]</scope>
    <source>
        <tissue evidence="1">Muscle</tissue>
    </source>
</reference>
<evidence type="ECO:0000313" key="2">
    <source>
        <dbReference type="Proteomes" id="UP000314294"/>
    </source>
</evidence>
<gene>
    <name evidence="1" type="ORF">EYF80_035006</name>
</gene>
<protein>
    <submittedName>
        <fullName evidence="1">Uncharacterized protein</fullName>
    </submittedName>
</protein>
<keyword evidence="2" id="KW-1185">Reference proteome</keyword>
<proteinExistence type="predicted"/>
<dbReference type="Proteomes" id="UP000314294">
    <property type="component" value="Unassembled WGS sequence"/>
</dbReference>
<organism evidence="1 2">
    <name type="scientific">Liparis tanakae</name>
    <name type="common">Tanaka's snailfish</name>
    <dbReference type="NCBI Taxonomy" id="230148"/>
    <lineage>
        <taxon>Eukaryota</taxon>
        <taxon>Metazoa</taxon>
        <taxon>Chordata</taxon>
        <taxon>Craniata</taxon>
        <taxon>Vertebrata</taxon>
        <taxon>Euteleostomi</taxon>
        <taxon>Actinopterygii</taxon>
        <taxon>Neopterygii</taxon>
        <taxon>Teleostei</taxon>
        <taxon>Neoteleostei</taxon>
        <taxon>Acanthomorphata</taxon>
        <taxon>Eupercaria</taxon>
        <taxon>Perciformes</taxon>
        <taxon>Cottioidei</taxon>
        <taxon>Cottales</taxon>
        <taxon>Liparidae</taxon>
        <taxon>Liparis</taxon>
    </lineage>
</organism>
<comment type="caution">
    <text evidence="1">The sequence shown here is derived from an EMBL/GenBank/DDBJ whole genome shotgun (WGS) entry which is preliminary data.</text>
</comment>
<dbReference type="EMBL" id="SRLO01000474">
    <property type="protein sequence ID" value="TNN54800.1"/>
    <property type="molecule type" value="Genomic_DNA"/>
</dbReference>
<evidence type="ECO:0000313" key="1">
    <source>
        <dbReference type="EMBL" id="TNN54800.1"/>
    </source>
</evidence>
<name>A0A4Z2GNL3_9TELE</name>
<sequence length="83" mass="9133">MKPIASTESFSRTSTLHLLSRAAFTWKDGFSVVAPIRVTVPHSTRSSFCACLITSRTSLVEALVADRETNRAAPFFLLLLAMM</sequence>
<accession>A0A4Z2GNL3</accession>